<evidence type="ECO:0000313" key="3">
    <source>
        <dbReference type="EMBL" id="AAF11760.1"/>
    </source>
</evidence>
<dbReference type="HOGENOM" id="CLU_048544_0_0_0"/>
<dbReference type="KEGG" id="dra:DR_2214"/>
<keyword evidence="4" id="KW-1185">Reference proteome</keyword>
<dbReference type="AlphaFoldDB" id="Q9RSB1"/>
<dbReference type="EMBL" id="AE000513">
    <property type="protein sequence ID" value="AAF11760.1"/>
    <property type="molecule type" value="Genomic_DNA"/>
</dbReference>
<evidence type="ECO:0000259" key="1">
    <source>
        <dbReference type="Pfam" id="PF12500"/>
    </source>
</evidence>
<dbReference type="EnsemblBacteria" id="AAF11760">
    <property type="protein sequence ID" value="AAF11760"/>
    <property type="gene ID" value="DR_2214"/>
</dbReference>
<dbReference type="OrthoDB" id="56827at2"/>
<dbReference type="Proteomes" id="UP000002524">
    <property type="component" value="Chromosome 1"/>
</dbReference>
<dbReference type="PaxDb" id="243230-DR_2214"/>
<dbReference type="PATRIC" id="fig|243230.17.peg.2441"/>
<evidence type="ECO:0000259" key="2">
    <source>
        <dbReference type="Pfam" id="PF15609"/>
    </source>
</evidence>
<dbReference type="InParanoid" id="Q9RSB1"/>
<evidence type="ECO:0008006" key="5">
    <source>
        <dbReference type="Google" id="ProtNLM"/>
    </source>
</evidence>
<dbReference type="InterPro" id="IPR041688">
    <property type="entry name" value="PRTase_2"/>
</dbReference>
<sequence>MAGMKGGVSAAQELTVSLPSGTLTLQVERTLYPPAELLDYAVRRNPKRGFLFVSRVLGKHIPIAPATAARTWRDLAASLPPLTAPHFIGLAETATALGEGVYRAWRQQTGQAATFQHTTRYVTDRPVLLRFDEPHSHAPAHLLYDPGPAARAARELVLVDDEVSTGTTLENLALEWLARHPHVTRVVLVSLTDWCPRREALCAALGVPVDFVSLLRGRFAFTPAPDWCPPALPAVTGSGADKTALLPARAARFGDDVPLTFPELGLSPTDRVLVLGTGEFQFPAYALAAWLAPQVAECRWNATTRSPILPGRAIRHALSFTDNVGDQMPNYLYNVDPAEYTRIFVAYEGACVPDPALLRQLGPHAQAVRLL</sequence>
<gene>
    <name evidence="3" type="ordered locus">DR_2214</name>
</gene>
<dbReference type="InterPro" id="IPR022537">
    <property type="entry name" value="TRSP_dom"/>
</dbReference>
<evidence type="ECO:0000313" key="4">
    <source>
        <dbReference type="Proteomes" id="UP000002524"/>
    </source>
</evidence>
<dbReference type="Pfam" id="PF15609">
    <property type="entry name" value="PRTase_2"/>
    <property type="match status" value="1"/>
</dbReference>
<dbReference type="SUPFAM" id="SSF53271">
    <property type="entry name" value="PRTase-like"/>
    <property type="match status" value="1"/>
</dbReference>
<dbReference type="PIRSF" id="PIRSF020967">
    <property type="entry name" value="UCP020967"/>
    <property type="match status" value="1"/>
</dbReference>
<dbReference type="InterPro" id="IPR011214">
    <property type="entry name" value="UCP020967"/>
</dbReference>
<dbReference type="STRING" id="243230.DR_2214"/>
<name>Q9RSB1_DEIRA</name>
<dbReference type="eggNOG" id="COG0503">
    <property type="taxonomic scope" value="Bacteria"/>
</dbReference>
<feature type="domain" description="Orotate phosphoribosyltransferase-like" evidence="2">
    <location>
        <begin position="37"/>
        <end position="218"/>
    </location>
</feature>
<organism evidence="3 4">
    <name type="scientific">Deinococcus radiodurans (strain ATCC 13939 / DSM 20539 / JCM 16871 / CCUG 27074 / LMG 4051 / NBRC 15346 / NCIMB 9279 / VKM B-1422 / R1)</name>
    <dbReference type="NCBI Taxonomy" id="243230"/>
    <lineage>
        <taxon>Bacteria</taxon>
        <taxon>Thermotogati</taxon>
        <taxon>Deinococcota</taxon>
        <taxon>Deinococci</taxon>
        <taxon>Deinococcales</taxon>
        <taxon>Deinococcaceae</taxon>
        <taxon>Deinococcus</taxon>
    </lineage>
</organism>
<protein>
    <recommendedName>
        <fullName evidence="5">Phosphoribosyltransferase domain-containing protein</fullName>
    </recommendedName>
</protein>
<dbReference type="InterPro" id="IPR029057">
    <property type="entry name" value="PRTase-like"/>
</dbReference>
<proteinExistence type="predicted"/>
<reference evidence="3 4" key="1">
    <citation type="journal article" date="1999" name="Science">
        <title>Genome sequence of the radioresistant bacterium Deinococcus radiodurans R1.</title>
        <authorList>
            <person name="White O."/>
            <person name="Eisen J.A."/>
            <person name="Heidelberg J.F."/>
            <person name="Hickey E.K."/>
            <person name="Peterson J.D."/>
            <person name="Dodson R.J."/>
            <person name="Haft D.H."/>
            <person name="Gwinn M.L."/>
            <person name="Nelson W.C."/>
            <person name="Richardson D.L."/>
            <person name="Moffat K.S."/>
            <person name="Qin H."/>
            <person name="Jiang L."/>
            <person name="Pamphile W."/>
            <person name="Crosby M."/>
            <person name="Shen M."/>
            <person name="Vamathevan J.J."/>
            <person name="Lam P."/>
            <person name="McDonald L."/>
            <person name="Utterback T."/>
            <person name="Zalewski C."/>
            <person name="Makarova K.S."/>
            <person name="Aravind L."/>
            <person name="Daly M.J."/>
            <person name="Minton K.W."/>
            <person name="Fleischmann R.D."/>
            <person name="Ketchum K.A."/>
            <person name="Nelson K.E."/>
            <person name="Salzberg S."/>
            <person name="Smith H.O."/>
            <person name="Venter J.C."/>
            <person name="Fraser C.M."/>
        </authorList>
    </citation>
    <scope>NUCLEOTIDE SEQUENCE [LARGE SCALE GENOMIC DNA]</scope>
    <source>
        <strain evidence="4">ATCC 13939 / DSM 20539 / JCM 16871 / LMG 4051 / NBRC 15346 / NCIMB 9279 / R1 / VKM B-1422</strain>
    </source>
</reference>
<feature type="domain" description="TRSP" evidence="1">
    <location>
        <begin position="268"/>
        <end position="351"/>
    </location>
</feature>
<accession>Q9RSB1</accession>
<dbReference type="PIR" id="F75301">
    <property type="entry name" value="F75301"/>
</dbReference>
<dbReference type="Pfam" id="PF12500">
    <property type="entry name" value="TRSP"/>
    <property type="match status" value="1"/>
</dbReference>